<keyword evidence="5" id="KW-1185">Reference proteome</keyword>
<dbReference type="FunFam" id="3.40.50.2000:FF:000061">
    <property type="entry name" value="UDP-glycosyltransferase 83A1"/>
    <property type="match status" value="2"/>
</dbReference>
<accession>A0ABC8YLI9</accession>
<proteinExistence type="inferred from homology"/>
<evidence type="ECO:0000256" key="1">
    <source>
        <dbReference type="ARBA" id="ARBA00009995"/>
    </source>
</evidence>
<dbReference type="PANTHER" id="PTHR11926">
    <property type="entry name" value="GLUCOSYL/GLUCURONOSYL TRANSFERASES"/>
    <property type="match status" value="1"/>
</dbReference>
<reference evidence="4 5" key="2">
    <citation type="submission" date="2024-10" db="EMBL/GenBank/DDBJ databases">
        <authorList>
            <person name="Ryan C."/>
        </authorList>
    </citation>
    <scope>NUCLEOTIDE SEQUENCE [LARGE SCALE GENOMIC DNA]</scope>
</reference>
<dbReference type="InterPro" id="IPR002213">
    <property type="entry name" value="UDP_glucos_trans"/>
</dbReference>
<reference evidence="5" key="1">
    <citation type="submission" date="2024-06" db="EMBL/GenBank/DDBJ databases">
        <authorList>
            <person name="Ryan C."/>
        </authorList>
    </citation>
    <scope>NUCLEOTIDE SEQUENCE [LARGE SCALE GENOMIC DNA]</scope>
</reference>
<dbReference type="InterPro" id="IPR058980">
    <property type="entry name" value="Glyco_transf_N"/>
</dbReference>
<sequence>MSMAAARPRPRVLMLPFPAQGHVTPLMELSHRLAEHGVEVYFVNTEFNNARIIKAMERGDDHHQTGANHPAGIHMVSFPDGMGPDGDRSNIGKLAEGLPAAMLGRLEELVRSKEIRWMVVDVPMVWALELAAKVTVRVALFLPFSAAAFAMRLHAPKMVEDGIVDEDGNVKRIETIQLSPKMPAVDTAELPWSGVGKTPEARRFMFQNVIKTRTAIAQADRIICNTFEEIESDGLALIPKTALAVGPLEAPQAMPAAGHFWPGDPGCLAWLDAQAPSSVVYVAFGSLAVLDATRLYELADGLALTGRPFLWVIRPNLAGGGVGDGWLDELRRRAGGAGLVVGWAPQQRVLVHPSVACFVTHCGWNSVMEGARHGARFLCWPSFGDQFCNRSYVCDVWHAGVAVCADERGVVTKEEVRDKLERLLGDEGIGARALLLKKAARASVADGGSSHRDLLSFAFIFLKPWPSMRITVTKGSAVPSHTASVPSHTASPVRPIAVYQSDTNTQALRLAASMAASPPRPRVMVLPFPAQGHVMPLMELSHRLVDHGFEVVFVNTDFNHARILAAGEAGETAIPAGGGIDLVSFPDGMGPDGDRTDIGKLLEGLPAAMLGGLEETIRSKKIRWVVADVSMSFVLELVPTAGVRVALFSTFSAAIFALRLHVPKMIEDGIIDETGSVKRNERIHLNPKMPAIDATELPWFSLGKSSESRRTMIQSLIKNSKAFRLAETIVCNTFREIESAALALLPIPALAIGPLEAPKSTLATGHFWAEDETCLPWLDAQAPGSVVYVAFGSLTVFDAERLQELADGLVLAGRPFLWVVRPNFADGVGEGWLDAFRRRVAGEGLVIGWAPQQRVLAHPSVACFVSHCGWNSTMEGVRHGVPFLCWPYFADQFLNQSYICDLWGTGLRISADERGIITKEEIRGKVARLLGDEEIKARALSLKRAACASVADGGSSHQDLVKLVNLLKED</sequence>
<protein>
    <recommendedName>
        <fullName evidence="3">Glycosyltransferase N-terminal domain-containing protein</fullName>
    </recommendedName>
</protein>
<organism evidence="4 5">
    <name type="scientific">Urochloa decumbens</name>
    <dbReference type="NCBI Taxonomy" id="240449"/>
    <lineage>
        <taxon>Eukaryota</taxon>
        <taxon>Viridiplantae</taxon>
        <taxon>Streptophyta</taxon>
        <taxon>Embryophyta</taxon>
        <taxon>Tracheophyta</taxon>
        <taxon>Spermatophyta</taxon>
        <taxon>Magnoliopsida</taxon>
        <taxon>Liliopsida</taxon>
        <taxon>Poales</taxon>
        <taxon>Poaceae</taxon>
        <taxon>PACMAD clade</taxon>
        <taxon>Panicoideae</taxon>
        <taxon>Panicodae</taxon>
        <taxon>Paniceae</taxon>
        <taxon>Melinidinae</taxon>
        <taxon>Urochloa</taxon>
    </lineage>
</organism>
<feature type="domain" description="Glycosyltransferase N-terminal" evidence="3">
    <location>
        <begin position="12"/>
        <end position="49"/>
    </location>
</feature>
<evidence type="ECO:0000256" key="2">
    <source>
        <dbReference type="ARBA" id="ARBA00022679"/>
    </source>
</evidence>
<dbReference type="Pfam" id="PF00201">
    <property type="entry name" value="UDPGT"/>
    <property type="match status" value="2"/>
</dbReference>
<dbReference type="AlphaFoldDB" id="A0ABC8YLI9"/>
<name>A0ABC8YLI9_9POAL</name>
<dbReference type="Proteomes" id="UP001497457">
    <property type="component" value="Chromosome 16b"/>
</dbReference>
<evidence type="ECO:0000313" key="4">
    <source>
        <dbReference type="EMBL" id="CAL4944486.1"/>
    </source>
</evidence>
<dbReference type="FunFam" id="3.40.50.2000:FF:000108">
    <property type="entry name" value="UDP-glycosyltransferase 83A1"/>
    <property type="match status" value="2"/>
</dbReference>
<dbReference type="CDD" id="cd03784">
    <property type="entry name" value="GT1_Gtf-like"/>
    <property type="match status" value="2"/>
</dbReference>
<dbReference type="EMBL" id="OZ075126">
    <property type="protein sequence ID" value="CAL4944486.1"/>
    <property type="molecule type" value="Genomic_DNA"/>
</dbReference>
<dbReference type="SUPFAM" id="SSF53756">
    <property type="entry name" value="UDP-Glycosyltransferase/glycogen phosphorylase"/>
    <property type="match status" value="2"/>
</dbReference>
<dbReference type="PANTHER" id="PTHR11926:SF1511">
    <property type="entry name" value="GLYCOSYLTRANSFERASE"/>
    <property type="match status" value="1"/>
</dbReference>
<evidence type="ECO:0000313" key="5">
    <source>
        <dbReference type="Proteomes" id="UP001497457"/>
    </source>
</evidence>
<gene>
    <name evidence="4" type="ORF">URODEC1_LOCUS34838</name>
</gene>
<dbReference type="Gene3D" id="3.40.50.2000">
    <property type="entry name" value="Glycogen Phosphorylase B"/>
    <property type="match status" value="4"/>
</dbReference>
<dbReference type="GO" id="GO:0016740">
    <property type="term" value="F:transferase activity"/>
    <property type="evidence" value="ECO:0007669"/>
    <property type="project" value="UniProtKB-KW"/>
</dbReference>
<keyword evidence="2" id="KW-0808">Transferase</keyword>
<dbReference type="Pfam" id="PF26168">
    <property type="entry name" value="Glyco_transf_N"/>
    <property type="match status" value="1"/>
</dbReference>
<comment type="similarity">
    <text evidence="1">Belongs to the UDP-glycosyltransferase family.</text>
</comment>
<evidence type="ECO:0000259" key="3">
    <source>
        <dbReference type="Pfam" id="PF26168"/>
    </source>
</evidence>